<gene>
    <name evidence="2" type="ORF">K8V35_06365</name>
</gene>
<proteinExistence type="predicted"/>
<protein>
    <submittedName>
        <fullName evidence="2">GNAT family N-acetyltransferase</fullName>
        <ecNumber evidence="2">2.3.1.-</ecNumber>
    </submittedName>
</protein>
<dbReference type="GO" id="GO:0016747">
    <property type="term" value="F:acyltransferase activity, transferring groups other than amino-acyl groups"/>
    <property type="evidence" value="ECO:0007669"/>
    <property type="project" value="InterPro"/>
</dbReference>
<dbReference type="Pfam" id="PF00583">
    <property type="entry name" value="Acetyltransf_1"/>
    <property type="match status" value="1"/>
</dbReference>
<dbReference type="EC" id="2.3.1.-" evidence="2"/>
<evidence type="ECO:0000313" key="2">
    <source>
        <dbReference type="EMBL" id="HJE19958.1"/>
    </source>
</evidence>
<evidence type="ECO:0000259" key="1">
    <source>
        <dbReference type="PROSITE" id="PS51186"/>
    </source>
</evidence>
<name>A0A921DXX8_9STAP</name>
<feature type="domain" description="N-acetyltransferase" evidence="1">
    <location>
        <begin position="1"/>
        <end position="163"/>
    </location>
</feature>
<dbReference type="InterPro" id="IPR016181">
    <property type="entry name" value="Acyl_CoA_acyltransferase"/>
</dbReference>
<dbReference type="AlphaFoldDB" id="A0A921DXX8"/>
<comment type="caution">
    <text evidence="2">The sequence shown here is derived from an EMBL/GenBank/DDBJ whole genome shotgun (WGS) entry which is preliminary data.</text>
</comment>
<dbReference type="Gene3D" id="3.40.630.30">
    <property type="match status" value="1"/>
</dbReference>
<dbReference type="InterPro" id="IPR000182">
    <property type="entry name" value="GNAT_dom"/>
</dbReference>
<reference evidence="2" key="1">
    <citation type="journal article" date="2021" name="PeerJ">
        <title>Extensive microbial diversity within the chicken gut microbiome revealed by metagenomics and culture.</title>
        <authorList>
            <person name="Gilroy R."/>
            <person name="Ravi A."/>
            <person name="Getino M."/>
            <person name="Pursley I."/>
            <person name="Horton D.L."/>
            <person name="Alikhan N.F."/>
            <person name="Baker D."/>
            <person name="Gharbi K."/>
            <person name="Hall N."/>
            <person name="Watson M."/>
            <person name="Adriaenssens E.M."/>
            <person name="Foster-Nyarko E."/>
            <person name="Jarju S."/>
            <person name="Secka A."/>
            <person name="Antonio M."/>
            <person name="Oren A."/>
            <person name="Chaudhuri R.R."/>
            <person name="La Ragione R."/>
            <person name="Hildebrand F."/>
            <person name="Pallen M.J."/>
        </authorList>
    </citation>
    <scope>NUCLEOTIDE SEQUENCE</scope>
    <source>
        <strain evidence="2">6019</strain>
    </source>
</reference>
<organism evidence="2 3">
    <name type="scientific">Aliicoccus persicus</name>
    <dbReference type="NCBI Taxonomy" id="930138"/>
    <lineage>
        <taxon>Bacteria</taxon>
        <taxon>Bacillati</taxon>
        <taxon>Bacillota</taxon>
        <taxon>Bacilli</taxon>
        <taxon>Bacillales</taxon>
        <taxon>Staphylococcaceae</taxon>
        <taxon>Aliicoccus</taxon>
    </lineage>
</organism>
<dbReference type="PROSITE" id="PS51186">
    <property type="entry name" value="GNAT"/>
    <property type="match status" value="1"/>
</dbReference>
<accession>A0A921DXX8</accession>
<dbReference type="Proteomes" id="UP000763505">
    <property type="component" value="Unassembled WGS sequence"/>
</dbReference>
<keyword evidence="2" id="KW-0012">Acyltransferase</keyword>
<dbReference type="SUPFAM" id="SSF55729">
    <property type="entry name" value="Acyl-CoA N-acyltransferases (Nat)"/>
    <property type="match status" value="1"/>
</dbReference>
<sequence>MVIQYINVKNLSDVVTLQKIVYSYLDKKELLETLSENEFEILLNSNFAVGIFDDEQLIAFRAFLDPSHGVDDHLADDIGIDKEGTIYSEVSLVHPEYRGQQLQTKMGKYLIDDLKQSGNFKYILATVAPDNIPSLKDKFKLGFRILKTKYKYGNKLRHIMMLDLHGQSKYEFEKAIRVSYQDIDWMIENGHHYIGTHLENGEIHYYKR</sequence>
<evidence type="ECO:0000313" key="3">
    <source>
        <dbReference type="Proteomes" id="UP000763505"/>
    </source>
</evidence>
<dbReference type="EMBL" id="DYYI01000071">
    <property type="protein sequence ID" value="HJE19958.1"/>
    <property type="molecule type" value="Genomic_DNA"/>
</dbReference>
<keyword evidence="2" id="KW-0808">Transferase</keyword>
<reference evidence="2" key="2">
    <citation type="submission" date="2021-09" db="EMBL/GenBank/DDBJ databases">
        <authorList>
            <person name="Gilroy R."/>
        </authorList>
    </citation>
    <scope>NUCLEOTIDE SEQUENCE</scope>
    <source>
        <strain evidence="2">6019</strain>
    </source>
</reference>